<keyword evidence="8" id="KW-1185">Reference proteome</keyword>
<sequence>MTLRNNLHRRNHKERGQLKHREKLGFLEKHKDYVLRARDYHSKQDRLTRLRQKAAERNKDEFYFSMNREKTRRGVHLKDRGNTSLPVDFVKVLKTQDENYVRTMRASNLKKIDKLKARLMSQADLLKPDMEDEDDLDENELEVLRNADILPKPSGKSKGKARATKSRHLVFVDSPQEARKLASEENKQSEPSNEEKMDVDDEEPDLGWKAESSSKQKRRKSAPTTAAEDDEADWYDEEEHDNPGSSDRSRILKELSARLVRDRQLRYAQREFEMQRLLMGKGGRTKLRGAERVEASDDEDSDDEDALDARGGRPLKAKASTEPKAYKPRIYKWRLQRKA</sequence>
<dbReference type="KEGG" id="scm:SCHCO_02610379"/>
<dbReference type="Pfam" id="PF03998">
    <property type="entry name" value="Utp11"/>
    <property type="match status" value="1"/>
</dbReference>
<dbReference type="EMBL" id="GL377302">
    <property type="protein sequence ID" value="EFJ02579.1"/>
    <property type="molecule type" value="Genomic_DNA"/>
</dbReference>
<feature type="compositionally biased region" description="Basic and acidic residues" evidence="6">
    <location>
        <begin position="176"/>
        <end position="196"/>
    </location>
</feature>
<keyword evidence="4" id="KW-0698">rRNA processing</keyword>
<dbReference type="Proteomes" id="UP000007431">
    <property type="component" value="Unassembled WGS sequence"/>
</dbReference>
<feature type="region of interest" description="Disordered" evidence="6">
    <location>
        <begin position="147"/>
        <end position="251"/>
    </location>
</feature>
<evidence type="ECO:0000256" key="1">
    <source>
        <dbReference type="ARBA" id="ARBA00004099"/>
    </source>
</evidence>
<dbReference type="RefSeq" id="XP_003037481.1">
    <property type="nucleotide sequence ID" value="XM_003037435.1"/>
</dbReference>
<organism evidence="8">
    <name type="scientific">Schizophyllum commune (strain H4-8 / FGSC 9210)</name>
    <name type="common">Split gill fungus</name>
    <dbReference type="NCBI Taxonomy" id="578458"/>
    <lineage>
        <taxon>Eukaryota</taxon>
        <taxon>Fungi</taxon>
        <taxon>Dikarya</taxon>
        <taxon>Basidiomycota</taxon>
        <taxon>Agaricomycotina</taxon>
        <taxon>Agaricomycetes</taxon>
        <taxon>Agaricomycetidae</taxon>
        <taxon>Agaricales</taxon>
        <taxon>Schizophyllaceae</taxon>
        <taxon>Schizophyllum</taxon>
    </lineage>
</organism>
<dbReference type="VEuPathDB" id="FungiDB:SCHCODRAFT_02610379"/>
<evidence type="ECO:0000256" key="3">
    <source>
        <dbReference type="ARBA" id="ARBA00008105"/>
    </source>
</evidence>
<dbReference type="OrthoDB" id="29058at2759"/>
<evidence type="ECO:0008006" key="9">
    <source>
        <dbReference type="Google" id="ProtNLM"/>
    </source>
</evidence>
<feature type="compositionally biased region" description="Basic residues" evidence="6">
    <location>
        <begin position="155"/>
        <end position="168"/>
    </location>
</feature>
<comment type="subcellular location">
    <subcellularLocation>
        <location evidence="2">Nucleus</location>
        <location evidence="2">Nucleolus</location>
    </subcellularLocation>
</comment>
<dbReference type="PANTHER" id="PTHR12838:SF0">
    <property type="entry name" value="U3 SMALL NUCLEOLAR RNA-ASSOCIATED PROTEIN 11-RELATED"/>
    <property type="match status" value="1"/>
</dbReference>
<dbReference type="GO" id="GO:0006364">
    <property type="term" value="P:rRNA processing"/>
    <property type="evidence" value="ECO:0007669"/>
    <property type="project" value="UniProtKB-KW"/>
</dbReference>
<gene>
    <name evidence="7" type="ORF">SCHCODRAFT_80957</name>
</gene>
<dbReference type="eggNOG" id="KOG3237">
    <property type="taxonomic scope" value="Eukaryota"/>
</dbReference>
<dbReference type="AlphaFoldDB" id="D8PSA8"/>
<evidence type="ECO:0000256" key="6">
    <source>
        <dbReference type="SAM" id="MobiDB-lite"/>
    </source>
</evidence>
<dbReference type="HOGENOM" id="CLU_061887_0_0_1"/>
<evidence type="ECO:0000256" key="2">
    <source>
        <dbReference type="ARBA" id="ARBA00004604"/>
    </source>
</evidence>
<evidence type="ECO:0000313" key="8">
    <source>
        <dbReference type="Proteomes" id="UP000007431"/>
    </source>
</evidence>
<feature type="region of interest" description="Disordered" evidence="6">
    <location>
        <begin position="273"/>
        <end position="323"/>
    </location>
</feature>
<keyword evidence="5" id="KW-0539">Nucleus</keyword>
<feature type="compositionally biased region" description="Acidic residues" evidence="6">
    <location>
        <begin position="227"/>
        <end position="240"/>
    </location>
</feature>
<accession>D8PSA8</accession>
<dbReference type="FunCoup" id="D8PSA8">
    <property type="interactions" value="403"/>
</dbReference>
<name>D8PSA8_SCHCM</name>
<evidence type="ECO:0000256" key="4">
    <source>
        <dbReference type="ARBA" id="ARBA00022552"/>
    </source>
</evidence>
<dbReference type="STRING" id="578458.D8PSA8"/>
<feature type="compositionally biased region" description="Acidic residues" evidence="6">
    <location>
        <begin position="296"/>
        <end position="306"/>
    </location>
</feature>
<dbReference type="GeneID" id="9594685"/>
<dbReference type="OMA" id="VYKWRVE"/>
<dbReference type="GO" id="GO:0032040">
    <property type="term" value="C:small-subunit processome"/>
    <property type="evidence" value="ECO:0007669"/>
    <property type="project" value="InterPro"/>
</dbReference>
<dbReference type="PANTHER" id="PTHR12838">
    <property type="entry name" value="U3 SMALL NUCLEOLAR RNA-ASSOCIATED PROTEIN 11"/>
    <property type="match status" value="1"/>
</dbReference>
<comment type="function">
    <text evidence="1">Involved in nucleolar processing of pre-18S ribosomal RNA.</text>
</comment>
<evidence type="ECO:0000256" key="5">
    <source>
        <dbReference type="ARBA" id="ARBA00023242"/>
    </source>
</evidence>
<proteinExistence type="inferred from homology"/>
<dbReference type="InterPro" id="IPR007144">
    <property type="entry name" value="SSU_processome_Utp11"/>
</dbReference>
<evidence type="ECO:0000313" key="7">
    <source>
        <dbReference type="EMBL" id="EFJ02579.1"/>
    </source>
</evidence>
<dbReference type="InParanoid" id="D8PSA8"/>
<protein>
    <recommendedName>
        <fullName evidence="9">U3 small nucleolar RNA-associated protein 11</fullName>
    </recommendedName>
</protein>
<comment type="similarity">
    <text evidence="3">Belongs to the UTP11 family.</text>
</comment>
<reference evidence="7 8" key="1">
    <citation type="journal article" date="2010" name="Nat. Biotechnol.">
        <title>Genome sequence of the model mushroom Schizophyllum commune.</title>
        <authorList>
            <person name="Ohm R.A."/>
            <person name="de Jong J.F."/>
            <person name="Lugones L.G."/>
            <person name="Aerts A."/>
            <person name="Kothe E."/>
            <person name="Stajich J.E."/>
            <person name="de Vries R.P."/>
            <person name="Record E."/>
            <person name="Levasseur A."/>
            <person name="Baker S.E."/>
            <person name="Bartholomew K.A."/>
            <person name="Coutinho P.M."/>
            <person name="Erdmann S."/>
            <person name="Fowler T.J."/>
            <person name="Gathman A.C."/>
            <person name="Lombard V."/>
            <person name="Henrissat B."/>
            <person name="Knabe N."/>
            <person name="Kuees U."/>
            <person name="Lilly W.W."/>
            <person name="Lindquist E."/>
            <person name="Lucas S."/>
            <person name="Magnuson J.K."/>
            <person name="Piumi F."/>
            <person name="Raudaskoski M."/>
            <person name="Salamov A."/>
            <person name="Schmutz J."/>
            <person name="Schwarze F.W.M.R."/>
            <person name="vanKuyk P.A."/>
            <person name="Horton J.S."/>
            <person name="Grigoriev I.V."/>
            <person name="Woesten H.A.B."/>
        </authorList>
    </citation>
    <scope>NUCLEOTIDE SEQUENCE [LARGE SCALE GENOMIC DNA]</scope>
    <source>
        <strain evidence="8">H4-8 / FGSC 9210</strain>
    </source>
</reference>